<dbReference type="Pfam" id="PF05183">
    <property type="entry name" value="RdRP"/>
    <property type="match status" value="1"/>
</dbReference>
<feature type="region of interest" description="Disordered" evidence="1">
    <location>
        <begin position="324"/>
        <end position="344"/>
    </location>
</feature>
<dbReference type="OrthoDB" id="10055769at2759"/>
<evidence type="ECO:0000259" key="2">
    <source>
        <dbReference type="Pfam" id="PF05183"/>
    </source>
</evidence>
<dbReference type="GO" id="GO:0003723">
    <property type="term" value="F:RNA binding"/>
    <property type="evidence" value="ECO:0007669"/>
    <property type="project" value="UniProtKB-KW"/>
</dbReference>
<sequence length="1501" mass="169410">MTTPKTPNGRRDGGIKKIIDELNGKYNFQLPDRNGAPWSPSEIPNRDRIEERILSHIKFLYFKNGDINGAIQNLDEYAKGLISNWVYKPDQDPDVIPGQQSKGKERLSVGGFLRTPQTSSNLVQELRRYFLEQLVSETALLRTKFEISKDGLDENAGPTPWRLKPDVPPATEAGPSRPVNYNICEEPSHVTNPHTRDYRSLYEDNAAQPSMVCGSKNVLIDHPDPRHPPRTLSEKTEWGRSKWSSADATIYSSFGEDEISPENSSDTESYLTTPSRPLSPTEEVALRRSQRSQRAQNGESPMLFTRSVDHVPMPSLTDEINLHKRPLCDNGNEPYSRKSPRNATVEKFPRSIQVNEYRPEMIDLGSALVRRPSPRKRSVTGRQISKINFNSTTTASRTSAFSVTNSMSTVPTEIDISFNSSDQRHQLAEEEENFEKAVWNSKARDCEANAWLHADSVSQYASSVLTEDLLVSEMQMNDASSRSSNLSRPLRDVHLNEVPTADRSNDAIRLSNEDIFGAEPPEYLSSAPFRVRYEVHRFMLHGDLRLPDDATIPFNDYESLWNWLVLNAQAQGKSWPERSPRDAWDEAGRMFDQVALTGDLTFNRSTNGPLFHFRLKPMKIELSSRLLRRFGNDRFLILGLPSFSRSDIPQHLSKEKDALREKVVDWLVNQQHQIMGRTYQAFFVRDKGTRKKKLQEGPSDEAKFLVYLFAMDGYGFDLTHQMISAKGEKPDSHTKMSVEGLWNWFLPATVNKSMGIHKAFARMNLGLSKTYPTIVFSPSQVRKYVPDQLSTLPSTETGTGRVYHKVMNDGCGKLSKAAAWIISERLGLQGVFPSAFQGRIAGAKGLWFCDVEEKASVLSERNGGDIWIELTVSQTKFAEDESCIEEDKLTFEVHDWSKPLASASLNIQLIPILEERGVPREVLAGYLERGLRRQLDEQVTSMNDPLSFRKWIHEAYRVLDTRIDGKADGVSWCGAIPAFPAEKMVWCVENGFDPKQCSFFSDIVQKQVKEDCDRLQQKLNIEVGQSCYAFCVCDPLGVLKEGEVHIGFSTSFKDPVSMFQDTLLHNVDVLVARLPAHLPSDIQKVRAVFKPELRGLKDVIVFSAMGQTPLAEMLSGGDYDGDRPWICWDPAIVGRFQNAPLPADQPTLKELGIAKESTSISDLSLTHRDFFQQFLIKNFLFSIEPSLLGMCTVFHEHMCYERGSMNTSDSITVATLLGFLIDRPKQGIVFTEDDWRSIRARLEIGKEPRRPAYKDPNNNRPTNHILDYLVLGIARKMIKGVLGDFSRQFGEVTTFDSDLVSLYKSVQSRSEQRDDAELRKILVRLVQDIEKVRQAWNTLILSSNNGGGSSFSSTSPSKSPLKSTSSRSFEGSDNFTACVEKCRSQFLGILPPSDSTHPLALHWRQDAGPGGSNLSDWRLLRASAAFAKHHRSKFVWYVAGRELGMIKAMVVSRGAVTSARLERQEMCVDSGPAVVLPSLHASYKPDKRYIGRATEWRKDWT</sequence>
<dbReference type="InterPro" id="IPR007855">
    <property type="entry name" value="RDRP"/>
</dbReference>
<dbReference type="InterPro" id="IPR057596">
    <property type="entry name" value="RDRP_core"/>
</dbReference>
<feature type="compositionally biased region" description="Low complexity" evidence="1">
    <location>
        <begin position="1350"/>
        <end position="1369"/>
    </location>
</feature>
<feature type="domain" description="RDRP core" evidence="2">
    <location>
        <begin position="613"/>
        <end position="1270"/>
    </location>
</feature>
<dbReference type="Gene3D" id="1.10.8.790">
    <property type="entry name" value="RNA-dependent RNA polymerase, slab domain, helical subdomain-like"/>
    <property type="match status" value="1"/>
</dbReference>
<organism evidence="3 4">
    <name type="scientific">Xylona heveae (strain CBS 132557 / TC161)</name>
    <dbReference type="NCBI Taxonomy" id="1328760"/>
    <lineage>
        <taxon>Eukaryota</taxon>
        <taxon>Fungi</taxon>
        <taxon>Dikarya</taxon>
        <taxon>Ascomycota</taxon>
        <taxon>Pezizomycotina</taxon>
        <taxon>Xylonomycetes</taxon>
        <taxon>Xylonales</taxon>
        <taxon>Xylonaceae</taxon>
        <taxon>Xylona</taxon>
    </lineage>
</organism>
<feature type="compositionally biased region" description="Polar residues" evidence="1">
    <location>
        <begin position="261"/>
        <end position="278"/>
    </location>
</feature>
<protein>
    <recommendedName>
        <fullName evidence="2">RDRP core domain-containing protein</fullName>
    </recommendedName>
</protein>
<feature type="region of interest" description="Disordered" evidence="1">
    <location>
        <begin position="1346"/>
        <end position="1371"/>
    </location>
</feature>
<dbReference type="STRING" id="1328760.A0A165AFM1"/>
<dbReference type="InParanoid" id="A0A165AFM1"/>
<name>A0A165AFM1_XYLHT</name>
<dbReference type="RefSeq" id="XP_018185952.1">
    <property type="nucleotide sequence ID" value="XM_018336302.1"/>
</dbReference>
<dbReference type="PANTHER" id="PTHR23079:SF14">
    <property type="entry name" value="RNA-DEPENDENT RNA POLYMERASE"/>
    <property type="match status" value="1"/>
</dbReference>
<dbReference type="Proteomes" id="UP000076632">
    <property type="component" value="Unassembled WGS sequence"/>
</dbReference>
<dbReference type="GeneID" id="28901439"/>
<feature type="region of interest" description="Disordered" evidence="1">
    <location>
        <begin position="151"/>
        <end position="179"/>
    </location>
</feature>
<dbReference type="OMA" id="YNICEEP"/>
<accession>A0A165AFM1</accession>
<proteinExistence type="predicted"/>
<dbReference type="GO" id="GO:0030422">
    <property type="term" value="P:siRNA processing"/>
    <property type="evidence" value="ECO:0007669"/>
    <property type="project" value="TreeGrafter"/>
</dbReference>
<evidence type="ECO:0000313" key="4">
    <source>
        <dbReference type="Proteomes" id="UP000076632"/>
    </source>
</evidence>
<dbReference type="GO" id="GO:0003968">
    <property type="term" value="F:RNA-directed RNA polymerase activity"/>
    <property type="evidence" value="ECO:0007669"/>
    <property type="project" value="UniProtKB-KW"/>
</dbReference>
<dbReference type="PANTHER" id="PTHR23079">
    <property type="entry name" value="RNA-DEPENDENT RNA POLYMERASE"/>
    <property type="match status" value="1"/>
</dbReference>
<evidence type="ECO:0000256" key="1">
    <source>
        <dbReference type="SAM" id="MobiDB-lite"/>
    </source>
</evidence>
<gene>
    <name evidence="3" type="ORF">L228DRAFT_285105</name>
</gene>
<evidence type="ECO:0000313" key="3">
    <source>
        <dbReference type="EMBL" id="KZF20397.1"/>
    </source>
</evidence>
<feature type="region of interest" description="Disordered" evidence="1">
    <location>
        <begin position="216"/>
        <end position="239"/>
    </location>
</feature>
<dbReference type="GO" id="GO:0031380">
    <property type="term" value="C:nuclear RNA-directed RNA polymerase complex"/>
    <property type="evidence" value="ECO:0007669"/>
    <property type="project" value="TreeGrafter"/>
</dbReference>
<reference evidence="3 4" key="1">
    <citation type="journal article" date="2016" name="Fungal Biol.">
        <title>The genome of Xylona heveae provides a window into fungal endophytism.</title>
        <authorList>
            <person name="Gazis R."/>
            <person name="Kuo A."/>
            <person name="Riley R."/>
            <person name="LaButti K."/>
            <person name="Lipzen A."/>
            <person name="Lin J."/>
            <person name="Amirebrahimi M."/>
            <person name="Hesse C.N."/>
            <person name="Spatafora J.W."/>
            <person name="Henrissat B."/>
            <person name="Hainaut M."/>
            <person name="Grigoriev I.V."/>
            <person name="Hibbett D.S."/>
        </authorList>
    </citation>
    <scope>NUCLEOTIDE SEQUENCE [LARGE SCALE GENOMIC DNA]</scope>
    <source>
        <strain evidence="3 4">TC161</strain>
    </source>
</reference>
<keyword evidence="4" id="KW-1185">Reference proteome</keyword>
<feature type="region of interest" description="Disordered" evidence="1">
    <location>
        <begin position="253"/>
        <end position="304"/>
    </location>
</feature>
<dbReference type="EMBL" id="KV407463">
    <property type="protein sequence ID" value="KZF20397.1"/>
    <property type="molecule type" value="Genomic_DNA"/>
</dbReference>
<feature type="compositionally biased region" description="Basic and acidic residues" evidence="1">
    <location>
        <begin position="219"/>
        <end position="239"/>
    </location>
</feature>